<feature type="region of interest" description="Disordered" evidence="1">
    <location>
        <begin position="258"/>
        <end position="296"/>
    </location>
</feature>
<feature type="compositionally biased region" description="Polar residues" evidence="1">
    <location>
        <begin position="92"/>
        <end position="107"/>
    </location>
</feature>
<dbReference type="PANTHER" id="PTHR39607">
    <property type="entry name" value="XANTHOCILLIN BIOSYNTHESIS CLUSTER TRANSCRIPTION FACTOR XANC-RELATED"/>
    <property type="match status" value="1"/>
</dbReference>
<feature type="domain" description="BZIP" evidence="2">
    <location>
        <begin position="15"/>
        <end position="30"/>
    </location>
</feature>
<dbReference type="SUPFAM" id="SSF57959">
    <property type="entry name" value="Leucine zipper domain"/>
    <property type="match status" value="1"/>
</dbReference>
<keyword evidence="4" id="KW-1185">Reference proteome</keyword>
<feature type="compositionally biased region" description="Basic and acidic residues" evidence="1">
    <location>
        <begin position="74"/>
        <end position="87"/>
    </location>
</feature>
<comment type="caution">
    <text evidence="3">The sequence shown here is derived from an EMBL/GenBank/DDBJ whole genome shotgun (WGS) entry which is preliminary data.</text>
</comment>
<feature type="compositionally biased region" description="Polar residues" evidence="1">
    <location>
        <begin position="59"/>
        <end position="72"/>
    </location>
</feature>
<dbReference type="GO" id="GO:0003700">
    <property type="term" value="F:DNA-binding transcription factor activity"/>
    <property type="evidence" value="ECO:0007669"/>
    <property type="project" value="InterPro"/>
</dbReference>
<proteinExistence type="predicted"/>
<dbReference type="InParanoid" id="A0A151GK16"/>
<dbReference type="InterPro" id="IPR052635">
    <property type="entry name" value="Sec_Metab_Biosynth_Reg"/>
</dbReference>
<feature type="compositionally biased region" description="Basic and acidic residues" evidence="1">
    <location>
        <begin position="33"/>
        <end position="55"/>
    </location>
</feature>
<dbReference type="EMBL" id="LAYC01000002">
    <property type="protein sequence ID" value="KYK57381.1"/>
    <property type="molecule type" value="Genomic_DNA"/>
</dbReference>
<feature type="compositionally biased region" description="Low complexity" evidence="1">
    <location>
        <begin position="266"/>
        <end position="289"/>
    </location>
</feature>
<dbReference type="Gene3D" id="1.20.5.170">
    <property type="match status" value="1"/>
</dbReference>
<dbReference type="AlphaFoldDB" id="A0A151GK16"/>
<protein>
    <recommendedName>
        <fullName evidence="2">BZIP domain-containing protein</fullName>
    </recommendedName>
</protein>
<dbReference type="PROSITE" id="PS00036">
    <property type="entry name" value="BZIP_BASIC"/>
    <property type="match status" value="1"/>
</dbReference>
<dbReference type="PANTHER" id="PTHR39607:SF1">
    <property type="entry name" value="B-ZIP TRANSCRIPTION FACTOR (EUROFUNG)"/>
    <property type="match status" value="1"/>
</dbReference>
<evidence type="ECO:0000313" key="4">
    <source>
        <dbReference type="Proteomes" id="UP000076580"/>
    </source>
</evidence>
<dbReference type="InterPro" id="IPR046347">
    <property type="entry name" value="bZIP_sf"/>
</dbReference>
<evidence type="ECO:0000256" key="1">
    <source>
        <dbReference type="SAM" id="MobiDB-lite"/>
    </source>
</evidence>
<name>A0A151GK16_DRECN</name>
<dbReference type="RefSeq" id="XP_040656733.1">
    <property type="nucleotide sequence ID" value="XM_040801700.1"/>
</dbReference>
<dbReference type="CDD" id="cd14688">
    <property type="entry name" value="bZIP_YAP"/>
    <property type="match status" value="1"/>
</dbReference>
<dbReference type="GeneID" id="63717033"/>
<gene>
    <name evidence="3" type="ORF">DCS_04390</name>
</gene>
<sequence length="463" mass="50982">MMNEDGTMTPDRSQKKRIQNRVAQRTYRNRIKQRVEELEREVNEYRRREQQHTEGNRAGTPSANGLALSNRTGAAEDKTSPTSDKIKPPNAVRSSRLSSSKANGNSSGDDRTTDKASSNSSYVMDLDLTDGDCAVDGTSHDQTGLLQHDTAMQPQMLTQPANTRSNIPSQIAFAPFPSFSSPPLSQPYGLTPDWPWSHAHGSVYRDSINHQALSAFPSLSTDSRQGRGEQDVTSDASYQVSPEPAYMIQPKLQERSQILTPPDGTVDPPSAAADRSSDAGSSVVSSPSSTGSMADARAHGENHLASMPESSSQMRNRPLEERFEYLRQCMENLGLGSFDATMGQYYTAEFNHESIVSREQRNSRHSELPLLLSKLRKNATDWSQWEAHGYQYEIIKSAESIVGAERGDFAVSQGLYHDVLAEIEKLPPGGDGIDKASRAFHPLTKKFQDTASQLCTRHSTTAS</sequence>
<feature type="region of interest" description="Disordered" evidence="1">
    <location>
        <begin position="217"/>
        <end position="242"/>
    </location>
</feature>
<accession>A0A151GK16</accession>
<organism evidence="3 4">
    <name type="scientific">Drechmeria coniospora</name>
    <name type="common">Nematophagous fungus</name>
    <name type="synonym">Meria coniospora</name>
    <dbReference type="NCBI Taxonomy" id="98403"/>
    <lineage>
        <taxon>Eukaryota</taxon>
        <taxon>Fungi</taxon>
        <taxon>Dikarya</taxon>
        <taxon>Ascomycota</taxon>
        <taxon>Pezizomycotina</taxon>
        <taxon>Sordariomycetes</taxon>
        <taxon>Hypocreomycetidae</taxon>
        <taxon>Hypocreales</taxon>
        <taxon>Ophiocordycipitaceae</taxon>
        <taxon>Drechmeria</taxon>
    </lineage>
</organism>
<feature type="compositionally biased region" description="Polar residues" evidence="1">
    <location>
        <begin position="231"/>
        <end position="240"/>
    </location>
</feature>
<feature type="region of interest" description="Disordered" evidence="1">
    <location>
        <begin position="1"/>
        <end position="119"/>
    </location>
</feature>
<reference evidence="3 4" key="1">
    <citation type="journal article" date="2016" name="Sci. Rep.">
        <title>Insights into Adaptations to a Near-Obligate Nematode Endoparasitic Lifestyle from the Finished Genome of Drechmeria coniospora.</title>
        <authorList>
            <person name="Zhang L."/>
            <person name="Zhou Z."/>
            <person name="Guo Q."/>
            <person name="Fokkens L."/>
            <person name="Miskei M."/>
            <person name="Pocsi I."/>
            <person name="Zhang W."/>
            <person name="Chen M."/>
            <person name="Wang L."/>
            <person name="Sun Y."/>
            <person name="Donzelli B.G."/>
            <person name="Gibson D.M."/>
            <person name="Nelson D.R."/>
            <person name="Luo J.G."/>
            <person name="Rep M."/>
            <person name="Liu H."/>
            <person name="Yang S."/>
            <person name="Wang J."/>
            <person name="Krasnoff S.B."/>
            <person name="Xu Y."/>
            <person name="Molnar I."/>
            <person name="Lin M."/>
        </authorList>
    </citation>
    <scope>NUCLEOTIDE SEQUENCE [LARGE SCALE GENOMIC DNA]</scope>
    <source>
        <strain evidence="3 4">ARSEF 6962</strain>
    </source>
</reference>
<dbReference type="InterPro" id="IPR004827">
    <property type="entry name" value="bZIP"/>
</dbReference>
<evidence type="ECO:0000259" key="2">
    <source>
        <dbReference type="PROSITE" id="PS00036"/>
    </source>
</evidence>
<dbReference type="Proteomes" id="UP000076580">
    <property type="component" value="Chromosome 02"/>
</dbReference>
<evidence type="ECO:0000313" key="3">
    <source>
        <dbReference type="EMBL" id="KYK57381.1"/>
    </source>
</evidence>